<feature type="transmembrane region" description="Helical" evidence="6">
    <location>
        <begin position="289"/>
        <end position="308"/>
    </location>
</feature>
<comment type="subcellular location">
    <subcellularLocation>
        <location evidence="1">Membrane</location>
        <topology evidence="1">Multi-pass membrane protein</topology>
    </subcellularLocation>
</comment>
<evidence type="ECO:0000256" key="3">
    <source>
        <dbReference type="ARBA" id="ARBA00022692"/>
    </source>
</evidence>
<keyword evidence="3 6" id="KW-0812">Transmembrane</keyword>
<dbReference type="Gene3D" id="1.20.1250.20">
    <property type="entry name" value="MFS general substrate transporter like domains"/>
    <property type="match status" value="1"/>
</dbReference>
<dbReference type="PROSITE" id="PS50850">
    <property type="entry name" value="MFS"/>
    <property type="match status" value="1"/>
</dbReference>
<evidence type="ECO:0000256" key="4">
    <source>
        <dbReference type="ARBA" id="ARBA00022989"/>
    </source>
</evidence>
<feature type="transmembrane region" description="Helical" evidence="6">
    <location>
        <begin position="89"/>
        <end position="108"/>
    </location>
</feature>
<dbReference type="PANTHER" id="PTHR42718">
    <property type="entry name" value="MAJOR FACILITATOR SUPERFAMILY MULTIDRUG TRANSPORTER MFSC"/>
    <property type="match status" value="1"/>
</dbReference>
<feature type="transmembrane region" description="Helical" evidence="6">
    <location>
        <begin position="353"/>
        <end position="371"/>
    </location>
</feature>
<feature type="domain" description="Major facilitator superfamily (MFS) profile" evidence="7">
    <location>
        <begin position="24"/>
        <end position="478"/>
    </location>
</feature>
<feature type="transmembrane region" description="Helical" evidence="6">
    <location>
        <begin position="320"/>
        <end position="341"/>
    </location>
</feature>
<dbReference type="PANTHER" id="PTHR42718:SF9">
    <property type="entry name" value="MAJOR FACILITATOR SUPERFAMILY MULTIDRUG TRANSPORTER MFSC"/>
    <property type="match status" value="1"/>
</dbReference>
<evidence type="ECO:0000313" key="8">
    <source>
        <dbReference type="EMBL" id="KAL1407889.1"/>
    </source>
</evidence>
<feature type="transmembrane region" description="Helical" evidence="6">
    <location>
        <begin position="455"/>
        <end position="473"/>
    </location>
</feature>
<evidence type="ECO:0000256" key="2">
    <source>
        <dbReference type="ARBA" id="ARBA00022448"/>
    </source>
</evidence>
<dbReference type="Proteomes" id="UP001565368">
    <property type="component" value="Unassembled WGS sequence"/>
</dbReference>
<evidence type="ECO:0000313" key="9">
    <source>
        <dbReference type="Proteomes" id="UP001565368"/>
    </source>
</evidence>
<keyword evidence="4 6" id="KW-1133">Transmembrane helix</keyword>
<dbReference type="InterPro" id="IPR020846">
    <property type="entry name" value="MFS_dom"/>
</dbReference>
<gene>
    <name evidence="8" type="ORF">Q8F55_007325</name>
</gene>
<feature type="transmembrane region" description="Helical" evidence="6">
    <location>
        <begin position="23"/>
        <end position="47"/>
    </location>
</feature>
<organism evidence="8 9">
    <name type="scientific">Vanrija albida</name>
    <dbReference type="NCBI Taxonomy" id="181172"/>
    <lineage>
        <taxon>Eukaryota</taxon>
        <taxon>Fungi</taxon>
        <taxon>Dikarya</taxon>
        <taxon>Basidiomycota</taxon>
        <taxon>Agaricomycotina</taxon>
        <taxon>Tremellomycetes</taxon>
        <taxon>Trichosporonales</taxon>
        <taxon>Trichosporonaceae</taxon>
        <taxon>Vanrija</taxon>
    </lineage>
</organism>
<dbReference type="GeneID" id="95988368"/>
<reference evidence="8 9" key="1">
    <citation type="submission" date="2023-08" db="EMBL/GenBank/DDBJ databases">
        <title>Annotated Genome Sequence of Vanrija albida AlHP1.</title>
        <authorList>
            <person name="Herzog R."/>
        </authorList>
    </citation>
    <scope>NUCLEOTIDE SEQUENCE [LARGE SCALE GENOMIC DNA]</scope>
    <source>
        <strain evidence="8 9">AlHP1</strain>
    </source>
</reference>
<feature type="transmembrane region" description="Helical" evidence="6">
    <location>
        <begin position="179"/>
        <end position="199"/>
    </location>
</feature>
<evidence type="ECO:0000259" key="7">
    <source>
        <dbReference type="PROSITE" id="PS50850"/>
    </source>
</evidence>
<keyword evidence="2" id="KW-0813">Transport</keyword>
<evidence type="ECO:0000256" key="5">
    <source>
        <dbReference type="ARBA" id="ARBA00023136"/>
    </source>
</evidence>
<feature type="transmembrane region" description="Helical" evidence="6">
    <location>
        <begin position="249"/>
        <end position="268"/>
    </location>
</feature>
<sequence length="508" mass="55170">MDPAHTAHAAHPLARLSQGRKHLLLFIFAVASFVDVCNVSGVGIASAQIARDINLHVSQIVWIITAYSLTFASFLLFAGRLSDLFPAQLVFEIGFVGLGIMSLVQSFVTHNKYGFLIVRGLGGIMGAMTIPSAYHLAVHMFPDPAEQRKKLAFLGIAAALGNVLGLVLAGLTMLASYHWFFRLMAIICLSFSVTTVILLPWTPADHDPTDGPRWKRLDLAGVVLMSGALLCFILGLTQGPIDGWGKASFIAPFIISIFLGVGFFVLEANIHPRLAVLPATIWKIKNMKVASIVTLMPFSFWITNQLLYTTYWQVVFHWRPLHVAAAALPQGIAALMVGGLVQVFPGIINRPRITIPIGSALVMTAEALMYFSDGGKHMDYWKFCFPAFVIGSMGAISVFMASGINLISFCPPEMGGVAGAWTQGLAQVGSAIALGVQAGLEGTELADWKHNARSFWYEFAALALVATVYAVFYSEPRGTLEEHSLTRERIAELEERFADRKAGSLPTA</sequence>
<proteinExistence type="predicted"/>
<feature type="transmembrane region" description="Helical" evidence="6">
    <location>
        <begin position="59"/>
        <end position="77"/>
    </location>
</feature>
<name>A0ABR3PZF8_9TREE</name>
<feature type="transmembrane region" description="Helical" evidence="6">
    <location>
        <begin position="383"/>
        <end position="407"/>
    </location>
</feature>
<comment type="caution">
    <text evidence="8">The sequence shown here is derived from an EMBL/GenBank/DDBJ whole genome shotgun (WGS) entry which is preliminary data.</text>
</comment>
<keyword evidence="5 6" id="KW-0472">Membrane</keyword>
<dbReference type="SUPFAM" id="SSF103473">
    <property type="entry name" value="MFS general substrate transporter"/>
    <property type="match status" value="1"/>
</dbReference>
<dbReference type="Pfam" id="PF07690">
    <property type="entry name" value="MFS_1"/>
    <property type="match status" value="1"/>
</dbReference>
<feature type="transmembrane region" description="Helical" evidence="6">
    <location>
        <begin position="114"/>
        <end position="139"/>
    </location>
</feature>
<feature type="transmembrane region" description="Helical" evidence="6">
    <location>
        <begin position="151"/>
        <end position="173"/>
    </location>
</feature>
<evidence type="ECO:0000256" key="6">
    <source>
        <dbReference type="SAM" id="Phobius"/>
    </source>
</evidence>
<evidence type="ECO:0000256" key="1">
    <source>
        <dbReference type="ARBA" id="ARBA00004141"/>
    </source>
</evidence>
<dbReference type="EMBL" id="JBBXJM010000005">
    <property type="protein sequence ID" value="KAL1407889.1"/>
    <property type="molecule type" value="Genomic_DNA"/>
</dbReference>
<keyword evidence="9" id="KW-1185">Reference proteome</keyword>
<dbReference type="RefSeq" id="XP_069207833.1">
    <property type="nucleotide sequence ID" value="XM_069355762.1"/>
</dbReference>
<accession>A0ABR3PZF8</accession>
<feature type="transmembrane region" description="Helical" evidence="6">
    <location>
        <begin position="219"/>
        <end position="237"/>
    </location>
</feature>
<dbReference type="InterPro" id="IPR011701">
    <property type="entry name" value="MFS"/>
</dbReference>
<dbReference type="InterPro" id="IPR036259">
    <property type="entry name" value="MFS_trans_sf"/>
</dbReference>
<protein>
    <recommendedName>
        <fullName evidence="7">Major facilitator superfamily (MFS) profile domain-containing protein</fullName>
    </recommendedName>
</protein>